<gene>
    <name evidence="1" type="ORF">BOTNAR_0317g00130</name>
</gene>
<dbReference type="Proteomes" id="UP000297452">
    <property type="component" value="Unassembled WGS sequence"/>
</dbReference>
<accession>A0A4Z1HU65</accession>
<comment type="caution">
    <text evidence="1">The sequence shown here is derived from an EMBL/GenBank/DDBJ whole genome shotgun (WGS) entry which is preliminary data.</text>
</comment>
<protein>
    <submittedName>
        <fullName evidence="1">Uncharacterized protein</fullName>
    </submittedName>
</protein>
<organism evidence="1 2">
    <name type="scientific">Botryotinia narcissicola</name>
    <dbReference type="NCBI Taxonomy" id="278944"/>
    <lineage>
        <taxon>Eukaryota</taxon>
        <taxon>Fungi</taxon>
        <taxon>Dikarya</taxon>
        <taxon>Ascomycota</taxon>
        <taxon>Pezizomycotina</taxon>
        <taxon>Leotiomycetes</taxon>
        <taxon>Helotiales</taxon>
        <taxon>Sclerotiniaceae</taxon>
        <taxon>Botryotinia</taxon>
    </lineage>
</organism>
<proteinExistence type="predicted"/>
<keyword evidence="2" id="KW-1185">Reference proteome</keyword>
<sequence>MPSFLRQGVNAKYCWFGRPWHAGLMGIWELQSSNGILVAGTDSLDIKGIAILSDNAYRIASVAYAVVYGQMGGKYQFNARIWRWKADEKKIHSYPLCLNQEL</sequence>
<name>A0A4Z1HU65_9HELO</name>
<reference evidence="1 2" key="1">
    <citation type="submission" date="2017-12" db="EMBL/GenBank/DDBJ databases">
        <title>Comparative genomics of Botrytis spp.</title>
        <authorList>
            <person name="Valero-Jimenez C.A."/>
            <person name="Tapia P."/>
            <person name="Veloso J."/>
            <person name="Silva-Moreno E."/>
            <person name="Staats M."/>
            <person name="Valdes J.H."/>
            <person name="Van Kan J.A.L."/>
        </authorList>
    </citation>
    <scope>NUCLEOTIDE SEQUENCE [LARGE SCALE GENOMIC DNA]</scope>
    <source>
        <strain evidence="1 2">MUCL2120</strain>
    </source>
</reference>
<evidence type="ECO:0000313" key="2">
    <source>
        <dbReference type="Proteomes" id="UP000297452"/>
    </source>
</evidence>
<dbReference type="AlphaFoldDB" id="A0A4Z1HU65"/>
<evidence type="ECO:0000313" key="1">
    <source>
        <dbReference type="EMBL" id="TGO52688.1"/>
    </source>
</evidence>
<dbReference type="EMBL" id="PQXJ01000317">
    <property type="protein sequence ID" value="TGO52688.1"/>
    <property type="molecule type" value="Genomic_DNA"/>
</dbReference>